<evidence type="ECO:0000313" key="3">
    <source>
        <dbReference type="Proteomes" id="UP000572680"/>
    </source>
</evidence>
<sequence>MGTSPDEIRSEIERTRAELASDVDRLADHTSPRRIVRRRTTRVRHGLRGVKEQIMGTPARTGHAVGQAASSARDTAADAAGSAVETTRGAAEQAAGTARDVAAQSAEAVREAPRQAMRQTEGNPLAAGLIAFGAGLLVASLLPTSDAERQAAREVGERTDGIPEPVKESVRESAQNVAGQARESASTAADQVKQTATEAAQTTAQHTREQGHQVADQARQSGSTVADQARDRPQDR</sequence>
<organism evidence="2 3">
    <name type="scientific">Actinomadura namibiensis</name>
    <dbReference type="NCBI Taxonomy" id="182080"/>
    <lineage>
        <taxon>Bacteria</taxon>
        <taxon>Bacillati</taxon>
        <taxon>Actinomycetota</taxon>
        <taxon>Actinomycetes</taxon>
        <taxon>Streptosporangiales</taxon>
        <taxon>Thermomonosporaceae</taxon>
        <taxon>Actinomadura</taxon>
    </lineage>
</organism>
<feature type="compositionally biased region" description="Polar residues" evidence="1">
    <location>
        <begin position="172"/>
        <end position="193"/>
    </location>
</feature>
<reference evidence="2 3" key="1">
    <citation type="submission" date="2020-08" db="EMBL/GenBank/DDBJ databases">
        <title>Genomic Encyclopedia of Type Strains, Phase IV (KMG-IV): sequencing the most valuable type-strain genomes for metagenomic binning, comparative biology and taxonomic classification.</title>
        <authorList>
            <person name="Goeker M."/>
        </authorList>
    </citation>
    <scope>NUCLEOTIDE SEQUENCE [LARGE SCALE GENOMIC DNA]</scope>
    <source>
        <strain evidence="2 3">DSM 44197</strain>
    </source>
</reference>
<protein>
    <submittedName>
        <fullName evidence="2">Uncharacterized protein YjbJ (UPF0337 family)</fullName>
    </submittedName>
</protein>
<keyword evidence="3" id="KW-1185">Reference proteome</keyword>
<dbReference type="Proteomes" id="UP000572680">
    <property type="component" value="Unassembled WGS sequence"/>
</dbReference>
<dbReference type="PANTHER" id="PTHR47372">
    <property type="entry name" value="DAUER UP-REGULATED-RELATED"/>
    <property type="match status" value="1"/>
</dbReference>
<feature type="compositionally biased region" description="Low complexity" evidence="1">
    <location>
        <begin position="68"/>
        <end position="83"/>
    </location>
</feature>
<name>A0A7W3QRX2_ACTNM</name>
<evidence type="ECO:0000256" key="1">
    <source>
        <dbReference type="SAM" id="MobiDB-lite"/>
    </source>
</evidence>
<gene>
    <name evidence="2" type="ORF">HNR61_008917</name>
</gene>
<dbReference type="EMBL" id="JACJIA010000021">
    <property type="protein sequence ID" value="MBA8957224.1"/>
    <property type="molecule type" value="Genomic_DNA"/>
</dbReference>
<feature type="region of interest" description="Disordered" evidence="1">
    <location>
        <begin position="147"/>
        <end position="236"/>
    </location>
</feature>
<feature type="region of interest" description="Disordered" evidence="1">
    <location>
        <begin position="42"/>
        <end position="120"/>
    </location>
</feature>
<accession>A0A7W3QRX2</accession>
<dbReference type="RefSeq" id="WP_182849065.1">
    <property type="nucleotide sequence ID" value="NZ_BAAALP010000041.1"/>
</dbReference>
<proteinExistence type="predicted"/>
<dbReference type="PANTHER" id="PTHR47372:SF11">
    <property type="entry name" value="RE19971P"/>
    <property type="match status" value="1"/>
</dbReference>
<feature type="compositionally biased region" description="Low complexity" evidence="1">
    <location>
        <begin position="194"/>
        <end position="205"/>
    </location>
</feature>
<comment type="caution">
    <text evidence="2">The sequence shown here is derived from an EMBL/GenBank/DDBJ whole genome shotgun (WGS) entry which is preliminary data.</text>
</comment>
<dbReference type="InterPro" id="IPR022062">
    <property type="entry name" value="DUF3618"/>
</dbReference>
<dbReference type="Gene3D" id="1.10.287.700">
    <property type="entry name" value="Helix hairpin bin"/>
    <property type="match status" value="1"/>
</dbReference>
<dbReference type="Pfam" id="PF12277">
    <property type="entry name" value="DUF3618"/>
    <property type="match status" value="1"/>
</dbReference>
<feature type="compositionally biased region" description="Basic and acidic residues" evidence="1">
    <location>
        <begin position="147"/>
        <end position="171"/>
    </location>
</feature>
<evidence type="ECO:0000313" key="2">
    <source>
        <dbReference type="EMBL" id="MBA8957224.1"/>
    </source>
</evidence>
<dbReference type="AlphaFoldDB" id="A0A7W3QRX2"/>